<keyword evidence="7 14" id="KW-0915">Sodium</keyword>
<dbReference type="NCBIfam" id="NF010797">
    <property type="entry name" value="PRK14201.1"/>
    <property type="match status" value="1"/>
</dbReference>
<keyword evidence="16" id="KW-1185">Reference proteome</keyword>
<evidence type="ECO:0000256" key="12">
    <source>
        <dbReference type="ARBA" id="ARBA00035585"/>
    </source>
</evidence>
<evidence type="ECO:0000256" key="7">
    <source>
        <dbReference type="ARBA" id="ARBA00023053"/>
    </source>
</evidence>
<evidence type="ECO:0000256" key="10">
    <source>
        <dbReference type="ARBA" id="ARBA00023303"/>
    </source>
</evidence>
<keyword evidence="6 14" id="KW-1133">Transmembrane helix</keyword>
<feature type="transmembrane region" description="Helical" evidence="14">
    <location>
        <begin position="93"/>
        <end position="114"/>
    </location>
</feature>
<dbReference type="GO" id="GO:0046872">
    <property type="term" value="F:metal ion binding"/>
    <property type="evidence" value="ECO:0007669"/>
    <property type="project" value="UniProtKB-KW"/>
</dbReference>
<keyword evidence="2 14" id="KW-0813">Transport</keyword>
<dbReference type="PANTHER" id="PTHR28259:SF16">
    <property type="entry name" value="FLUORIDE-SPECIFIC ION CHANNEL FLUC 2"/>
    <property type="match status" value="1"/>
</dbReference>
<dbReference type="HAMAP" id="MF_00454">
    <property type="entry name" value="FluC"/>
    <property type="match status" value="1"/>
</dbReference>
<comment type="activity regulation">
    <text evidence="14">Na(+) is not transported, but it plays an essential structural role and its presence is essential for fluoride channel function.</text>
</comment>
<dbReference type="Pfam" id="PF02537">
    <property type="entry name" value="CRCB"/>
    <property type="match status" value="1"/>
</dbReference>
<keyword evidence="4 14" id="KW-0812">Transmembrane</keyword>
<proteinExistence type="inferred from homology"/>
<comment type="caution">
    <text evidence="15">The sequence shown here is derived from an EMBL/GenBank/DDBJ whole genome shotgun (WGS) entry which is preliminary data.</text>
</comment>
<evidence type="ECO:0000256" key="5">
    <source>
        <dbReference type="ARBA" id="ARBA00022723"/>
    </source>
</evidence>
<accession>G5JJC1</accession>
<feature type="binding site" evidence="14">
    <location>
        <position position="71"/>
    </location>
    <ligand>
        <name>Na(+)</name>
        <dbReference type="ChEBI" id="CHEBI:29101"/>
        <note>structural</note>
    </ligand>
</feature>
<dbReference type="PATRIC" id="fig|911238.3.peg.1363"/>
<keyword evidence="8 14" id="KW-0406">Ion transport</keyword>
<dbReference type="RefSeq" id="WP_002464276.1">
    <property type="nucleotide sequence ID" value="NZ_AEUN01000439.1"/>
</dbReference>
<evidence type="ECO:0000256" key="6">
    <source>
        <dbReference type="ARBA" id="ARBA00022989"/>
    </source>
</evidence>
<evidence type="ECO:0000313" key="16">
    <source>
        <dbReference type="Proteomes" id="UP000005413"/>
    </source>
</evidence>
<keyword evidence="9 14" id="KW-0472">Membrane</keyword>
<keyword evidence="5 14" id="KW-0479">Metal-binding</keyword>
<evidence type="ECO:0000313" key="15">
    <source>
        <dbReference type="EMBL" id="EHJ07690.1"/>
    </source>
</evidence>
<evidence type="ECO:0000256" key="13">
    <source>
        <dbReference type="ARBA" id="ARBA00049940"/>
    </source>
</evidence>
<gene>
    <name evidence="14" type="primary">fluC</name>
    <name evidence="14" type="synonym">crcB</name>
    <name evidence="15" type="ORF">SS7213T_07872</name>
</gene>
<comment type="function">
    <text evidence="13 14">Fluoride-specific ion channel. Important for reducing fluoride concentration in the cell, thus reducing its toxicity.</text>
</comment>
<dbReference type="AlphaFoldDB" id="G5JJC1"/>
<dbReference type="OrthoDB" id="9799631at2"/>
<feature type="transmembrane region" description="Helical" evidence="14">
    <location>
        <begin position="64"/>
        <end position="81"/>
    </location>
</feature>
<sequence length="122" mass="13307">MTYLYIFIGGAIGALLRFSLSTLNHDSTFPIGTLVANLIGALLMGLFTAISINLFNNHPTLKKAITTGLLGALTTFSTFQVELVQMMEQHQFLLSLCYALTSYIFGILLCYCGMKIGGKIKC</sequence>
<evidence type="ECO:0000256" key="4">
    <source>
        <dbReference type="ARBA" id="ARBA00022692"/>
    </source>
</evidence>
<dbReference type="Proteomes" id="UP000005413">
    <property type="component" value="Unassembled WGS sequence"/>
</dbReference>
<dbReference type="PANTHER" id="PTHR28259">
    <property type="entry name" value="FLUORIDE EXPORT PROTEIN 1-RELATED"/>
    <property type="match status" value="1"/>
</dbReference>
<comment type="similarity">
    <text evidence="11 14">Belongs to the fluoride channel Fluc/FEX (TC 1.A.43) family.</text>
</comment>
<reference evidence="15 16" key="1">
    <citation type="journal article" date="2012" name="BMC Genomics">
        <title>Comparative genomic analysis of the genus Staphylococcus including Staphylococcus aureus and its newly described sister species Staphylococcus simiae.</title>
        <authorList>
            <person name="Suzuki H."/>
            <person name="Lefebure T."/>
            <person name="Pavinski Bitar P."/>
            <person name="Stanhope M.J."/>
        </authorList>
    </citation>
    <scope>NUCLEOTIDE SEQUENCE [LARGE SCALE GENOMIC DNA]</scope>
    <source>
        <strain evidence="15 16">CCM 7213</strain>
    </source>
</reference>
<comment type="subcellular location">
    <subcellularLocation>
        <location evidence="1 14">Cell membrane</location>
        <topology evidence="1 14">Multi-pass membrane protein</topology>
    </subcellularLocation>
</comment>
<evidence type="ECO:0000256" key="11">
    <source>
        <dbReference type="ARBA" id="ARBA00035120"/>
    </source>
</evidence>
<evidence type="ECO:0000256" key="14">
    <source>
        <dbReference type="HAMAP-Rule" id="MF_00454"/>
    </source>
</evidence>
<evidence type="ECO:0000256" key="8">
    <source>
        <dbReference type="ARBA" id="ARBA00023065"/>
    </source>
</evidence>
<protein>
    <recommendedName>
        <fullName evidence="14">Fluoride-specific ion channel FluC</fullName>
    </recommendedName>
</protein>
<dbReference type="NCBIfam" id="TIGR00494">
    <property type="entry name" value="crcB"/>
    <property type="match status" value="1"/>
</dbReference>
<comment type="catalytic activity">
    <reaction evidence="12">
        <text>fluoride(in) = fluoride(out)</text>
        <dbReference type="Rhea" id="RHEA:76159"/>
        <dbReference type="ChEBI" id="CHEBI:17051"/>
    </reaction>
    <physiologicalReaction direction="left-to-right" evidence="12">
        <dbReference type="Rhea" id="RHEA:76160"/>
    </physiologicalReaction>
</comment>
<name>G5JJC1_9STAP</name>
<evidence type="ECO:0000256" key="9">
    <source>
        <dbReference type="ARBA" id="ARBA00023136"/>
    </source>
</evidence>
<feature type="binding site" evidence="14">
    <location>
        <position position="74"/>
    </location>
    <ligand>
        <name>Na(+)</name>
        <dbReference type="ChEBI" id="CHEBI:29101"/>
        <note>structural</note>
    </ligand>
</feature>
<evidence type="ECO:0000256" key="3">
    <source>
        <dbReference type="ARBA" id="ARBA00022475"/>
    </source>
</evidence>
<evidence type="ECO:0000256" key="1">
    <source>
        <dbReference type="ARBA" id="ARBA00004651"/>
    </source>
</evidence>
<dbReference type="EMBL" id="AEUN01000439">
    <property type="protein sequence ID" value="EHJ07690.1"/>
    <property type="molecule type" value="Genomic_DNA"/>
</dbReference>
<keyword evidence="10 14" id="KW-0407">Ion channel</keyword>
<feature type="transmembrane region" description="Helical" evidence="14">
    <location>
        <begin position="31"/>
        <end position="52"/>
    </location>
</feature>
<organism evidence="15 16">
    <name type="scientific">Staphylococcus simiae CCM 7213 = CCUG 51256</name>
    <dbReference type="NCBI Taxonomy" id="911238"/>
    <lineage>
        <taxon>Bacteria</taxon>
        <taxon>Bacillati</taxon>
        <taxon>Bacillota</taxon>
        <taxon>Bacilli</taxon>
        <taxon>Bacillales</taxon>
        <taxon>Staphylococcaceae</taxon>
        <taxon>Staphylococcus</taxon>
    </lineage>
</organism>
<keyword evidence="3 14" id="KW-1003">Cell membrane</keyword>
<dbReference type="GO" id="GO:0140114">
    <property type="term" value="P:cellular detoxification of fluoride"/>
    <property type="evidence" value="ECO:0007669"/>
    <property type="project" value="UniProtKB-UniRule"/>
</dbReference>
<dbReference type="GO" id="GO:0062054">
    <property type="term" value="F:fluoride channel activity"/>
    <property type="evidence" value="ECO:0007669"/>
    <property type="project" value="UniProtKB-UniRule"/>
</dbReference>
<dbReference type="GO" id="GO:0005886">
    <property type="term" value="C:plasma membrane"/>
    <property type="evidence" value="ECO:0007669"/>
    <property type="project" value="UniProtKB-SubCell"/>
</dbReference>
<dbReference type="InterPro" id="IPR003691">
    <property type="entry name" value="FluC"/>
</dbReference>
<evidence type="ECO:0000256" key="2">
    <source>
        <dbReference type="ARBA" id="ARBA00022448"/>
    </source>
</evidence>